<comment type="caution">
    <text evidence="1">The sequence shown here is derived from an EMBL/GenBank/DDBJ whole genome shotgun (WGS) entry which is preliminary data.</text>
</comment>
<accession>A0A2I0JTR3</accession>
<dbReference type="AlphaFoldDB" id="A0A2I0JTR3"/>
<protein>
    <submittedName>
        <fullName evidence="1">Uncharacterized protein</fullName>
    </submittedName>
</protein>
<evidence type="ECO:0000313" key="2">
    <source>
        <dbReference type="Proteomes" id="UP000233551"/>
    </source>
</evidence>
<reference evidence="1 2" key="1">
    <citation type="submission" date="2017-11" db="EMBL/GenBank/DDBJ databases">
        <title>De-novo sequencing of pomegranate (Punica granatum L.) genome.</title>
        <authorList>
            <person name="Akparov Z."/>
            <person name="Amiraslanov A."/>
            <person name="Hajiyeva S."/>
            <person name="Abbasov M."/>
            <person name="Kaur K."/>
            <person name="Hamwieh A."/>
            <person name="Solovyev V."/>
            <person name="Salamov A."/>
            <person name="Braich B."/>
            <person name="Kosarev P."/>
            <person name="Mahmoud A."/>
            <person name="Hajiyev E."/>
            <person name="Babayeva S."/>
            <person name="Izzatullayeva V."/>
            <person name="Mammadov A."/>
            <person name="Mammadov A."/>
            <person name="Sharifova S."/>
            <person name="Ojaghi J."/>
            <person name="Eynullazada K."/>
            <person name="Bayramov B."/>
            <person name="Abdulazimova A."/>
            <person name="Shahmuradov I."/>
        </authorList>
    </citation>
    <scope>NUCLEOTIDE SEQUENCE [LARGE SCALE GENOMIC DNA]</scope>
    <source>
        <strain evidence="2">cv. AG2017</strain>
        <tissue evidence="1">Leaf</tissue>
    </source>
</reference>
<name>A0A2I0JTR3_PUNGR</name>
<sequence length="340" mass="38141">MYVSWAEAALVRTFTGEASVYIPWMCPSWANDVRGGLGANGIPIRRALPLSKYKEKDPIEILEEVWTHTSFFACYWHVPVKDDKEDDALGDCWVEYLRAGWAHSSVEGTIALVTLVASMLGHTLFAELLLAIFRGERASCEHVEGREQGMCTSMEGCTCTMWRDIHRACKGMRSITQRDVLSWSESMGISFTVEGSKYNASFESGILNRFSIAFGTQASIVLESTGSRPRPHGGIYPRIGSLLILASASSMRKMSQQVCRPQSIEARWDSRVMMDEGLMFLNSWCGIGAPDVKDYVDWILKCYDFKDVPMWVSSSDGVTRSRCGQEAERDIPYQDDKKST</sequence>
<keyword evidence="2" id="KW-1185">Reference proteome</keyword>
<dbReference type="Proteomes" id="UP000233551">
    <property type="component" value="Unassembled WGS sequence"/>
</dbReference>
<dbReference type="EMBL" id="PGOL01001241">
    <property type="protein sequence ID" value="PKI59709.1"/>
    <property type="molecule type" value="Genomic_DNA"/>
</dbReference>
<proteinExistence type="predicted"/>
<organism evidence="1 2">
    <name type="scientific">Punica granatum</name>
    <name type="common">Pomegranate</name>
    <dbReference type="NCBI Taxonomy" id="22663"/>
    <lineage>
        <taxon>Eukaryota</taxon>
        <taxon>Viridiplantae</taxon>
        <taxon>Streptophyta</taxon>
        <taxon>Embryophyta</taxon>
        <taxon>Tracheophyta</taxon>
        <taxon>Spermatophyta</taxon>
        <taxon>Magnoliopsida</taxon>
        <taxon>eudicotyledons</taxon>
        <taxon>Gunneridae</taxon>
        <taxon>Pentapetalae</taxon>
        <taxon>rosids</taxon>
        <taxon>malvids</taxon>
        <taxon>Myrtales</taxon>
        <taxon>Lythraceae</taxon>
        <taxon>Punica</taxon>
    </lineage>
</organism>
<gene>
    <name evidence="1" type="ORF">CRG98_019885</name>
</gene>
<evidence type="ECO:0000313" key="1">
    <source>
        <dbReference type="EMBL" id="PKI59709.1"/>
    </source>
</evidence>